<evidence type="ECO:0000256" key="12">
    <source>
        <dbReference type="ARBA" id="ARBA00023014"/>
    </source>
</evidence>
<keyword evidence="10" id="KW-0560">Oxidoreductase</keyword>
<dbReference type="Pfam" id="PF00355">
    <property type="entry name" value="Rieske"/>
    <property type="match status" value="1"/>
</dbReference>
<dbReference type="GeneID" id="103492541"/>
<evidence type="ECO:0000256" key="5">
    <source>
        <dbReference type="ARBA" id="ARBA00022692"/>
    </source>
</evidence>
<evidence type="ECO:0000259" key="15">
    <source>
        <dbReference type="PROSITE" id="PS51296"/>
    </source>
</evidence>
<evidence type="ECO:0000256" key="4">
    <source>
        <dbReference type="ARBA" id="ARBA00022640"/>
    </source>
</evidence>
<reference evidence="17" key="2">
    <citation type="submission" date="2025-08" db="UniProtKB">
        <authorList>
            <consortium name="RefSeq"/>
        </authorList>
    </citation>
    <scope>IDENTIFICATION</scope>
    <source>
        <tissue evidence="17">Stem</tissue>
    </source>
</reference>
<dbReference type="InterPro" id="IPR017941">
    <property type="entry name" value="Rieske_2Fe-2S"/>
</dbReference>
<feature type="region of interest" description="Disordered" evidence="14">
    <location>
        <begin position="17"/>
        <end position="45"/>
    </location>
</feature>
<evidence type="ECO:0000313" key="16">
    <source>
        <dbReference type="Proteomes" id="UP001652600"/>
    </source>
</evidence>
<dbReference type="PANTHER" id="PTHR21266:SF32">
    <property type="entry name" value="CHOLESTEROL 7-DESATURASE NVD"/>
    <property type="match status" value="1"/>
</dbReference>
<keyword evidence="8" id="KW-0809">Transit peptide</keyword>
<evidence type="ECO:0000256" key="9">
    <source>
        <dbReference type="ARBA" id="ARBA00022989"/>
    </source>
</evidence>
<dbReference type="CDD" id="cd03480">
    <property type="entry name" value="Rieske_RO_Alpha_PaO"/>
    <property type="match status" value="1"/>
</dbReference>
<keyword evidence="11" id="KW-0408">Iron</keyword>
<dbReference type="InterPro" id="IPR013626">
    <property type="entry name" value="PaO"/>
</dbReference>
<dbReference type="Gene3D" id="2.102.10.10">
    <property type="entry name" value="Rieske [2Fe-2S] iron-sulphur domain"/>
    <property type="match status" value="1"/>
</dbReference>
<feature type="compositionally biased region" description="Low complexity" evidence="14">
    <location>
        <begin position="24"/>
        <end position="44"/>
    </location>
</feature>
<evidence type="ECO:0000256" key="7">
    <source>
        <dbReference type="ARBA" id="ARBA00022723"/>
    </source>
</evidence>
<evidence type="ECO:0000256" key="10">
    <source>
        <dbReference type="ARBA" id="ARBA00023002"/>
    </source>
</evidence>
<dbReference type="PANTHER" id="PTHR21266">
    <property type="entry name" value="IRON-SULFUR DOMAIN CONTAINING PROTEIN"/>
    <property type="match status" value="1"/>
</dbReference>
<evidence type="ECO:0000256" key="8">
    <source>
        <dbReference type="ARBA" id="ARBA00022946"/>
    </source>
</evidence>
<keyword evidence="13" id="KW-0472">Membrane</keyword>
<evidence type="ECO:0000256" key="2">
    <source>
        <dbReference type="ARBA" id="ARBA00004370"/>
    </source>
</evidence>
<dbReference type="RefSeq" id="XP_050937372.1">
    <property type="nucleotide sequence ID" value="XM_051081415.1"/>
</dbReference>
<evidence type="ECO:0000256" key="13">
    <source>
        <dbReference type="ARBA" id="ARBA00023136"/>
    </source>
</evidence>
<accession>A0ABM3KHW5</accession>
<comment type="subcellular location">
    <subcellularLocation>
        <location evidence="2">Membrane</location>
    </subcellularLocation>
    <subcellularLocation>
        <location evidence="1">Plastid</location>
        <location evidence="1">Chloroplast</location>
    </subcellularLocation>
</comment>
<keyword evidence="7" id="KW-0479">Metal-binding</keyword>
<keyword evidence="9" id="KW-1133">Transmembrane helix</keyword>
<reference evidence="16" key="1">
    <citation type="submission" date="2025-05" db="UniProtKB">
        <authorList>
            <consortium name="RefSeq"/>
        </authorList>
    </citation>
    <scope>NUCLEOTIDE SEQUENCE [LARGE SCALE GENOMIC DNA]</scope>
</reference>
<evidence type="ECO:0000256" key="11">
    <source>
        <dbReference type="ARBA" id="ARBA00023004"/>
    </source>
</evidence>
<proteinExistence type="predicted"/>
<evidence type="ECO:0000256" key="14">
    <source>
        <dbReference type="SAM" id="MobiDB-lite"/>
    </source>
</evidence>
<dbReference type="SUPFAM" id="SSF55961">
    <property type="entry name" value="Bet v1-like"/>
    <property type="match status" value="1"/>
</dbReference>
<keyword evidence="3" id="KW-0150">Chloroplast</keyword>
<dbReference type="Proteomes" id="UP001652600">
    <property type="component" value="Chromosome 2"/>
</dbReference>
<dbReference type="InterPro" id="IPR050584">
    <property type="entry name" value="Cholesterol_7-desaturase"/>
</dbReference>
<evidence type="ECO:0000313" key="17">
    <source>
        <dbReference type="RefSeq" id="XP_050937372.1"/>
    </source>
</evidence>
<keyword evidence="12" id="KW-0411">Iron-sulfur</keyword>
<keyword evidence="16" id="KW-1185">Reference proteome</keyword>
<evidence type="ECO:0000256" key="3">
    <source>
        <dbReference type="ARBA" id="ARBA00022528"/>
    </source>
</evidence>
<protein>
    <submittedName>
        <fullName evidence="17">Protochlorophyllide-dependent translocon component 52, chloroplastic-like</fullName>
    </submittedName>
</protein>
<keyword evidence="5" id="KW-0812">Transmembrane</keyword>
<sequence length="551" mass="62697">MEVARISSPHLIHIPTTFNRTLTPNPSSIASNRNPPPRSRSFSSFKTATHRNAIRKCELIRTAMASDVVTSERPEVEEEKFDWFAEWYPVMPVCDLDKRVPVGKKVLGLDLVVWWDRNENAWKVFDDSCPHRLAPLSEGRIDQWGRLQCVYHGWCFNGSGDCKFIPQAPPDGPPVHSSKKACVAIYPTTVQNDILWFWPNSDPKFKDIILEKKPPFIPELDDPSYVKLEGNRDMAYGYEILIENLLDPAHVPYAHYKIIPAPPSIKNRATADREGGRPLELVVEKLKADGFVGRHERIRHKFFAPCVYYFFSDPELVQGNVESSSKNDEAVSSTANVKKPPTEISQRRSFLVFYCIPVSPGKSRLIWAFPRNFGKWMNYIVPRWMFHIGQNLILDSDMYFLRVEEHKLEEIGPSNWHKACYVPVKSDALVVGFRRWLNKYAGGRVDWGGKYSGSLPPLPPREEVFERYRSHVVNCKSCNGAYKALNIAEVSLQAISIAAIGALALTKNGVISATVRATIVTIAILCFAASKWLSHFIHKTFHFQDYNHALV</sequence>
<dbReference type="InterPro" id="IPR036922">
    <property type="entry name" value="Rieske_2Fe-2S_sf"/>
</dbReference>
<feature type="domain" description="Rieske" evidence="15">
    <location>
        <begin position="87"/>
        <end position="197"/>
    </location>
</feature>
<evidence type="ECO:0000256" key="6">
    <source>
        <dbReference type="ARBA" id="ARBA00022714"/>
    </source>
</evidence>
<organism evidence="16 17">
    <name type="scientific">Cucumis melo</name>
    <name type="common">Muskmelon</name>
    <dbReference type="NCBI Taxonomy" id="3656"/>
    <lineage>
        <taxon>Eukaryota</taxon>
        <taxon>Viridiplantae</taxon>
        <taxon>Streptophyta</taxon>
        <taxon>Embryophyta</taxon>
        <taxon>Tracheophyta</taxon>
        <taxon>Spermatophyta</taxon>
        <taxon>Magnoliopsida</taxon>
        <taxon>eudicotyledons</taxon>
        <taxon>Gunneridae</taxon>
        <taxon>Pentapetalae</taxon>
        <taxon>rosids</taxon>
        <taxon>fabids</taxon>
        <taxon>Cucurbitales</taxon>
        <taxon>Cucurbitaceae</taxon>
        <taxon>Benincaseae</taxon>
        <taxon>Cucumis</taxon>
    </lineage>
</organism>
<evidence type="ECO:0000256" key="1">
    <source>
        <dbReference type="ARBA" id="ARBA00004229"/>
    </source>
</evidence>
<keyword evidence="6" id="KW-0001">2Fe-2S</keyword>
<keyword evidence="4" id="KW-0934">Plastid</keyword>
<dbReference type="Gene3D" id="3.90.380.10">
    <property type="entry name" value="Naphthalene 1,2-dioxygenase Alpha Subunit, Chain A, domain 1"/>
    <property type="match status" value="1"/>
</dbReference>
<dbReference type="SUPFAM" id="SSF50022">
    <property type="entry name" value="ISP domain"/>
    <property type="match status" value="1"/>
</dbReference>
<dbReference type="PROSITE" id="PS51296">
    <property type="entry name" value="RIESKE"/>
    <property type="match status" value="1"/>
</dbReference>
<gene>
    <name evidence="17" type="primary">LOC103492541</name>
</gene>
<dbReference type="Pfam" id="PF08417">
    <property type="entry name" value="PaO"/>
    <property type="match status" value="1"/>
</dbReference>
<name>A0ABM3KHW5_CUCME</name>